<evidence type="ECO:0000256" key="5">
    <source>
        <dbReference type="ARBA" id="ARBA00022801"/>
    </source>
</evidence>
<comment type="catalytic activity">
    <reaction evidence="10">
        <text>ITP + H2O = IMP + diphosphate + H(+)</text>
        <dbReference type="Rhea" id="RHEA:29399"/>
        <dbReference type="ChEBI" id="CHEBI:15377"/>
        <dbReference type="ChEBI" id="CHEBI:15378"/>
        <dbReference type="ChEBI" id="CHEBI:33019"/>
        <dbReference type="ChEBI" id="CHEBI:58053"/>
        <dbReference type="ChEBI" id="CHEBI:61402"/>
        <dbReference type="EC" id="3.6.1.66"/>
    </reaction>
</comment>
<keyword evidence="5 10" id="KW-0378">Hydrolase</keyword>
<evidence type="ECO:0000256" key="3">
    <source>
        <dbReference type="ARBA" id="ARBA00022723"/>
    </source>
</evidence>
<feature type="active site" description="Proton acceptor" evidence="10">
    <location>
        <position position="68"/>
    </location>
</feature>
<keyword evidence="3 10" id="KW-0479">Metal-binding</keyword>
<evidence type="ECO:0000256" key="1">
    <source>
        <dbReference type="ARBA" id="ARBA00008023"/>
    </source>
</evidence>
<dbReference type="Gene3D" id="3.90.950.10">
    <property type="match status" value="1"/>
</dbReference>
<comment type="caution">
    <text evidence="12">The sequence shown here is derived from an EMBL/GenBank/DDBJ whole genome shotgun (WGS) entry which is preliminary data.</text>
</comment>
<comment type="function">
    <text evidence="10">Pyrophosphatase that catalyzes the hydrolysis of nucleoside triphosphates to their monophosphate derivatives, with a high preference for the non-canonical purine nucleotides XTP (xanthosine triphosphate), dITP (deoxyinosine triphosphate) and ITP. Seems to function as a house-cleaning enzyme that removes non-canonical purine nucleotides from the nucleotide pool, thus preventing their incorporation into DNA/RNA and avoiding chromosomal lesions.</text>
</comment>
<dbReference type="PANTHER" id="PTHR11067:SF9">
    <property type="entry name" value="INOSINE TRIPHOSPHATE PYROPHOSPHATASE"/>
    <property type="match status" value="1"/>
</dbReference>
<evidence type="ECO:0000256" key="11">
    <source>
        <dbReference type="RuleBase" id="RU003781"/>
    </source>
</evidence>
<dbReference type="GO" id="GO:0000166">
    <property type="term" value="F:nucleotide binding"/>
    <property type="evidence" value="ECO:0007669"/>
    <property type="project" value="UniProtKB-KW"/>
</dbReference>
<dbReference type="GO" id="GO:0046872">
    <property type="term" value="F:metal ion binding"/>
    <property type="evidence" value="ECO:0007669"/>
    <property type="project" value="UniProtKB-KW"/>
</dbReference>
<gene>
    <name evidence="12" type="ORF">A9Q93_05970</name>
</gene>
<feature type="binding site" evidence="10">
    <location>
        <begin position="7"/>
        <end position="12"/>
    </location>
    <ligand>
        <name>substrate</name>
    </ligand>
</feature>
<keyword evidence="6 10" id="KW-0460">Magnesium</keyword>
<dbReference type="EMBL" id="MAAX01000098">
    <property type="protein sequence ID" value="OUS16010.1"/>
    <property type="molecule type" value="Genomic_DNA"/>
</dbReference>
<comment type="similarity">
    <text evidence="1 10 11">Belongs to the HAM1 NTPase family.</text>
</comment>
<dbReference type="GO" id="GO:0009146">
    <property type="term" value="P:purine nucleoside triphosphate catabolic process"/>
    <property type="evidence" value="ECO:0007669"/>
    <property type="project" value="UniProtKB-UniRule"/>
</dbReference>
<dbReference type="InterPro" id="IPR020922">
    <property type="entry name" value="dITP/XTP_pyrophosphatase"/>
</dbReference>
<dbReference type="GO" id="GO:0036222">
    <property type="term" value="F:XTP diphosphatase activity"/>
    <property type="evidence" value="ECO:0007669"/>
    <property type="project" value="UniProtKB-UniRule"/>
</dbReference>
<keyword evidence="7 10" id="KW-0546">Nucleotide metabolism</keyword>
<evidence type="ECO:0000256" key="8">
    <source>
        <dbReference type="ARBA" id="ARBA00051875"/>
    </source>
</evidence>
<dbReference type="RefSeq" id="WP_303686492.1">
    <property type="nucleotide sequence ID" value="NZ_CAJXYO010000028.1"/>
</dbReference>
<comment type="subunit">
    <text evidence="2 10">Homodimer.</text>
</comment>
<dbReference type="GO" id="GO:0017111">
    <property type="term" value="F:ribonucleoside triphosphate phosphatase activity"/>
    <property type="evidence" value="ECO:0007669"/>
    <property type="project" value="InterPro"/>
</dbReference>
<dbReference type="NCBIfam" id="TIGR00042">
    <property type="entry name" value="RdgB/HAM1 family non-canonical purine NTP pyrophosphatase"/>
    <property type="match status" value="1"/>
</dbReference>
<evidence type="ECO:0000256" key="10">
    <source>
        <dbReference type="HAMAP-Rule" id="MF_01405"/>
    </source>
</evidence>
<proteinExistence type="inferred from homology"/>
<evidence type="ECO:0000313" key="12">
    <source>
        <dbReference type="EMBL" id="OUS16010.1"/>
    </source>
</evidence>
<dbReference type="CDD" id="cd00515">
    <property type="entry name" value="HAM1"/>
    <property type="match status" value="1"/>
</dbReference>
<feature type="binding site" evidence="10">
    <location>
        <begin position="148"/>
        <end position="151"/>
    </location>
    <ligand>
        <name>substrate</name>
    </ligand>
</feature>
<dbReference type="PANTHER" id="PTHR11067">
    <property type="entry name" value="INOSINE TRIPHOSPHATE PYROPHOSPHATASE/HAM1 PROTEIN"/>
    <property type="match status" value="1"/>
</dbReference>
<evidence type="ECO:0000256" key="7">
    <source>
        <dbReference type="ARBA" id="ARBA00023080"/>
    </source>
</evidence>
<dbReference type="Pfam" id="PF01725">
    <property type="entry name" value="Ham1p_like"/>
    <property type="match status" value="1"/>
</dbReference>
<dbReference type="InterPro" id="IPR029001">
    <property type="entry name" value="ITPase-like_fam"/>
</dbReference>
<comment type="cofactor">
    <cofactor evidence="10">
        <name>Mg(2+)</name>
        <dbReference type="ChEBI" id="CHEBI:18420"/>
    </cofactor>
    <text evidence="10">Binds 1 Mg(2+) ion per subunit.</text>
</comment>
<feature type="binding site" evidence="10">
    <location>
        <position position="171"/>
    </location>
    <ligand>
        <name>substrate</name>
    </ligand>
</feature>
<feature type="binding site" evidence="10">
    <location>
        <begin position="176"/>
        <end position="177"/>
    </location>
    <ligand>
        <name>substrate</name>
    </ligand>
</feature>
<dbReference type="SUPFAM" id="SSF52972">
    <property type="entry name" value="ITPase-like"/>
    <property type="match status" value="1"/>
</dbReference>
<dbReference type="GO" id="GO:0009117">
    <property type="term" value="P:nucleotide metabolic process"/>
    <property type="evidence" value="ECO:0007669"/>
    <property type="project" value="UniProtKB-KW"/>
</dbReference>
<accession>A0A1Z8B0A5</accession>
<feature type="binding site" evidence="10">
    <location>
        <position position="69"/>
    </location>
    <ligand>
        <name>substrate</name>
    </ligand>
</feature>
<keyword evidence="4 10" id="KW-0547">Nucleotide-binding</keyword>
<dbReference type="EC" id="3.6.1.66" evidence="10"/>
<reference evidence="13" key="1">
    <citation type="journal article" date="2017" name="Proc. Natl. Acad. Sci. U.S.A.">
        <title>Simulation of Deepwater Horizon oil plume reveals substrate specialization within a complex community of hydrocarbon-degraders.</title>
        <authorList>
            <person name="Hu P."/>
            <person name="Dubinsky E.A."/>
            <person name="Probst A.J."/>
            <person name="Wang J."/>
            <person name="Sieber C.M.K."/>
            <person name="Tom L.M."/>
            <person name="Gardinali P."/>
            <person name="Banfield J.F."/>
            <person name="Atlas R.M."/>
            <person name="Andersen G.L."/>
        </authorList>
    </citation>
    <scope>NUCLEOTIDE SEQUENCE [LARGE SCALE GENOMIC DNA]</scope>
</reference>
<comment type="caution">
    <text evidence="10">Lacks conserved residue(s) required for the propagation of feature annotation.</text>
</comment>
<comment type="catalytic activity">
    <reaction evidence="8 10">
        <text>dITP + H2O = dIMP + diphosphate + H(+)</text>
        <dbReference type="Rhea" id="RHEA:28342"/>
        <dbReference type="ChEBI" id="CHEBI:15377"/>
        <dbReference type="ChEBI" id="CHEBI:15378"/>
        <dbReference type="ChEBI" id="CHEBI:33019"/>
        <dbReference type="ChEBI" id="CHEBI:61194"/>
        <dbReference type="ChEBI" id="CHEBI:61382"/>
        <dbReference type="EC" id="3.6.1.66"/>
    </reaction>
</comment>
<protein>
    <recommendedName>
        <fullName evidence="10">dITP/XTP pyrophosphatase</fullName>
        <ecNumber evidence="10">3.6.1.66</ecNumber>
    </recommendedName>
    <alternativeName>
        <fullName evidence="10">Non-canonical purine NTP pyrophosphatase</fullName>
    </alternativeName>
    <alternativeName>
        <fullName evidence="10">Non-standard purine NTP pyrophosphatase</fullName>
    </alternativeName>
    <alternativeName>
        <fullName evidence="10">Nucleoside-triphosphate diphosphatase</fullName>
    </alternativeName>
    <alternativeName>
        <fullName evidence="10">Nucleoside-triphosphate pyrophosphatase</fullName>
        <shortName evidence="10">NTPase</shortName>
    </alternativeName>
</protein>
<dbReference type="Proteomes" id="UP000196102">
    <property type="component" value="Unassembled WGS sequence"/>
</dbReference>
<dbReference type="HAMAP" id="MF_01405">
    <property type="entry name" value="Non_canon_purine_NTPase"/>
    <property type="match status" value="1"/>
</dbReference>
<dbReference type="NCBIfam" id="NF011398">
    <property type="entry name" value="PRK14823.1"/>
    <property type="match status" value="1"/>
</dbReference>
<comment type="catalytic activity">
    <reaction evidence="9 10">
        <text>XTP + H2O = XMP + diphosphate + H(+)</text>
        <dbReference type="Rhea" id="RHEA:28610"/>
        <dbReference type="ChEBI" id="CHEBI:15377"/>
        <dbReference type="ChEBI" id="CHEBI:15378"/>
        <dbReference type="ChEBI" id="CHEBI:33019"/>
        <dbReference type="ChEBI" id="CHEBI:57464"/>
        <dbReference type="ChEBI" id="CHEBI:61314"/>
        <dbReference type="EC" id="3.6.1.66"/>
    </reaction>
</comment>
<evidence type="ECO:0000256" key="9">
    <source>
        <dbReference type="ARBA" id="ARBA00052017"/>
    </source>
</evidence>
<name>A0A1Z8B0A5_9FLAO</name>
<evidence type="ECO:0000256" key="4">
    <source>
        <dbReference type="ARBA" id="ARBA00022741"/>
    </source>
</evidence>
<dbReference type="InterPro" id="IPR002637">
    <property type="entry name" value="RdgB/HAM1"/>
</dbReference>
<sequence length="192" mass="21822">MEIIFATHNQNKLKEVQDLMPSHVKLISLDDLDFKEDIPETSDTIAGNAIQKVEFLRNRFDLPIFADDTGLIVDSLDGEPGIYSARYAGEHKNSEDNMNLLLEKLTNNNDRKARFITAIALNLNHNQTLFEGICEGTILKERKGKKGFGYDPIFQPDGYTKSFAQMTMSEKGEISHRAKALRKLIEYLKEVN</sequence>
<organism evidence="12 13">
    <name type="scientific">Nonlabens dokdonensis</name>
    <dbReference type="NCBI Taxonomy" id="328515"/>
    <lineage>
        <taxon>Bacteria</taxon>
        <taxon>Pseudomonadati</taxon>
        <taxon>Bacteroidota</taxon>
        <taxon>Flavobacteriia</taxon>
        <taxon>Flavobacteriales</taxon>
        <taxon>Flavobacteriaceae</taxon>
        <taxon>Nonlabens</taxon>
    </lineage>
</organism>
<dbReference type="FunFam" id="3.90.950.10:FF:000001">
    <property type="entry name" value="dITP/XTP pyrophosphatase"/>
    <property type="match status" value="1"/>
</dbReference>
<dbReference type="AlphaFoldDB" id="A0A1Z8B0A5"/>
<dbReference type="GO" id="GO:0036220">
    <property type="term" value="F:ITP diphosphatase activity"/>
    <property type="evidence" value="ECO:0007669"/>
    <property type="project" value="UniProtKB-UniRule"/>
</dbReference>
<evidence type="ECO:0000256" key="2">
    <source>
        <dbReference type="ARBA" id="ARBA00011738"/>
    </source>
</evidence>
<feature type="binding site" evidence="10">
    <location>
        <position position="68"/>
    </location>
    <ligand>
        <name>Mg(2+)</name>
        <dbReference type="ChEBI" id="CHEBI:18420"/>
    </ligand>
</feature>
<evidence type="ECO:0000313" key="13">
    <source>
        <dbReference type="Proteomes" id="UP000196102"/>
    </source>
</evidence>
<evidence type="ECO:0000256" key="6">
    <source>
        <dbReference type="ARBA" id="ARBA00022842"/>
    </source>
</evidence>
<dbReference type="GO" id="GO:0005829">
    <property type="term" value="C:cytosol"/>
    <property type="evidence" value="ECO:0007669"/>
    <property type="project" value="TreeGrafter"/>
</dbReference>
<dbReference type="GO" id="GO:0035870">
    <property type="term" value="F:dITP diphosphatase activity"/>
    <property type="evidence" value="ECO:0007669"/>
    <property type="project" value="UniProtKB-UniRule"/>
</dbReference>